<name>A0ABW9YFN2_9GAMM</name>
<dbReference type="RefSeq" id="WP_160649235.1">
    <property type="nucleotide sequence ID" value="NZ_RSEJ01000004.1"/>
</dbReference>
<dbReference type="EMBL" id="RSEJ01000004">
    <property type="protein sequence ID" value="NBI52101.1"/>
    <property type="molecule type" value="Genomic_DNA"/>
</dbReference>
<gene>
    <name evidence="2" type="ORF">EIZ48_05880</name>
</gene>
<dbReference type="Proteomes" id="UP000738517">
    <property type="component" value="Unassembled WGS sequence"/>
</dbReference>
<dbReference type="InterPro" id="IPR000182">
    <property type="entry name" value="GNAT_dom"/>
</dbReference>
<reference evidence="2 3" key="1">
    <citation type="journal article" date="2017" name="Int. J. Syst. Evol. Microbiol.">
        <title>Photobacterium alginatilyticum sp. nov., a marine bacterium isolated from bottom seawater.</title>
        <authorList>
            <person name="Wang X."/>
            <person name="Wang Y."/>
            <person name="Yang X."/>
            <person name="Sun H."/>
            <person name="Li B."/>
            <person name="Zhang X.H."/>
        </authorList>
    </citation>
    <scope>NUCLEOTIDE SEQUENCE [LARGE SCALE GENOMIC DNA]</scope>
    <source>
        <strain evidence="2 3">P03D4</strain>
    </source>
</reference>
<evidence type="ECO:0000259" key="1">
    <source>
        <dbReference type="PROSITE" id="PS51186"/>
    </source>
</evidence>
<dbReference type="PANTHER" id="PTHR43415">
    <property type="entry name" value="SPERMIDINE N(1)-ACETYLTRANSFERASE"/>
    <property type="match status" value="1"/>
</dbReference>
<keyword evidence="3" id="KW-1185">Reference proteome</keyword>
<protein>
    <submittedName>
        <fullName evidence="2">N-acetyltransferase</fullName>
    </submittedName>
</protein>
<comment type="caution">
    <text evidence="2">The sequence shown here is derived from an EMBL/GenBank/DDBJ whole genome shotgun (WGS) entry which is preliminary data.</text>
</comment>
<sequence length="195" mass="22819">MLHIDEIKLRVATSEDKLPLYSLLTTDEEWTKFNGPYFPYSTPTLEEFEAGMFKRLCEGIDALLIEYQGVVIGSVSYYWEDQRTRWLEVGVIIYDSRYWSKGVGRKALIPWITHLFNTLEIARVGLTTWSGNPRMVACAQSIGMTLEARLRKVRYFQGQYYDSVKLGVLREEWFHALKDGFHRDETRLTCDEQNL</sequence>
<dbReference type="Gene3D" id="3.40.630.30">
    <property type="match status" value="1"/>
</dbReference>
<organism evidence="2 3">
    <name type="scientific">Photobacterium alginatilyticum</name>
    <dbReference type="NCBI Taxonomy" id="1775171"/>
    <lineage>
        <taxon>Bacteria</taxon>
        <taxon>Pseudomonadati</taxon>
        <taxon>Pseudomonadota</taxon>
        <taxon>Gammaproteobacteria</taxon>
        <taxon>Vibrionales</taxon>
        <taxon>Vibrionaceae</taxon>
        <taxon>Photobacterium</taxon>
    </lineage>
</organism>
<proteinExistence type="predicted"/>
<dbReference type="CDD" id="cd04301">
    <property type="entry name" value="NAT_SF"/>
    <property type="match status" value="1"/>
</dbReference>
<dbReference type="PROSITE" id="PS51186">
    <property type="entry name" value="GNAT"/>
    <property type="match status" value="1"/>
</dbReference>
<dbReference type="Pfam" id="PF13302">
    <property type="entry name" value="Acetyltransf_3"/>
    <property type="match status" value="1"/>
</dbReference>
<dbReference type="SUPFAM" id="SSF55729">
    <property type="entry name" value="Acyl-CoA N-acyltransferases (Nat)"/>
    <property type="match status" value="1"/>
</dbReference>
<evidence type="ECO:0000313" key="3">
    <source>
        <dbReference type="Proteomes" id="UP000738517"/>
    </source>
</evidence>
<evidence type="ECO:0000313" key="2">
    <source>
        <dbReference type="EMBL" id="NBI52101.1"/>
    </source>
</evidence>
<dbReference type="InterPro" id="IPR016181">
    <property type="entry name" value="Acyl_CoA_acyltransferase"/>
</dbReference>
<feature type="domain" description="N-acetyltransferase" evidence="1">
    <location>
        <begin position="7"/>
        <end position="167"/>
    </location>
</feature>
<accession>A0ABW9YFN2</accession>
<dbReference type="PANTHER" id="PTHR43415:SF4">
    <property type="entry name" value="N-ACETYLTRANSFERASE DOMAIN-CONTAINING PROTEIN"/>
    <property type="match status" value="1"/>
</dbReference>